<sequence>MQCTVNADPGEQIHCTALGYGSIFIQKQVGPINILMRYTGSEEAPTTGQRTLWTFSESSPSDESSPVFCFVCQSDDKTYTEENALNGPGDEGEQLKGDNVKTVEEFCLALKKKIDVRWTQASQNLSKQKDEWNDDQYQFFGCNQDFSWSERWSYESLNGPAAKTHPYRNPFYQLNLSDSLKNRIKTSKATNARYSRRQAMLRELEPEIDRLSRKEKGSKYKRFERRITHGEIFQLMLEGHAGLLITVAPILSIQEVEKLSEYRNTSAVTELSWVSEAMIKESQQWTTLVERIVNSMPAWSRASGVASGGLKRKAQGPEIVPPRKRQYPISPLLTPGADRIEKGLHVEFGRALSKASALVEQILRAEHPRTLACFLEVFIHLIQNGLTAVTSLLCEFIKEMSAKVIRKGHPWAQICQLLGELDTESFADAMAQTWKCTTDIFDIELGPFSRLAVSVRLDYIKRVYGITNYGEEERLLRNLLTQLGNIPTHPKPRVMLNLAHNLNRQERHDDAEAMALEVHSLLQREGIYARRVVERIESLKIVSYSQFNQGNAASAEQTMHEAMELIVDQWGIQHPWILEFKNVLEGWLRAWGREEDANKLRGEIEELMGKDENC</sequence>
<reference evidence="1 2" key="2">
    <citation type="submission" date="2015-05" db="EMBL/GenBank/DDBJ databases">
        <authorList>
            <person name="Morales-Cruz A."/>
            <person name="Amrine K.C."/>
            <person name="Cantu D."/>
        </authorList>
    </citation>
    <scope>NUCLEOTIDE SEQUENCE [LARGE SCALE GENOMIC DNA]</scope>
    <source>
        <strain evidence="1">UCRPC4</strain>
    </source>
</reference>
<evidence type="ECO:0008006" key="3">
    <source>
        <dbReference type="Google" id="ProtNLM"/>
    </source>
</evidence>
<dbReference type="Gene3D" id="1.25.40.10">
    <property type="entry name" value="Tetratricopeptide repeat domain"/>
    <property type="match status" value="1"/>
</dbReference>
<dbReference type="EMBL" id="LCWF01000251">
    <property type="protein sequence ID" value="KKY13893.1"/>
    <property type="molecule type" value="Genomic_DNA"/>
</dbReference>
<evidence type="ECO:0000313" key="1">
    <source>
        <dbReference type="EMBL" id="KKY13893.1"/>
    </source>
</evidence>
<dbReference type="OrthoDB" id="5308957at2759"/>
<dbReference type="AlphaFoldDB" id="A0A0G2FPP8"/>
<organism evidence="1 2">
    <name type="scientific">Phaeomoniella chlamydospora</name>
    <name type="common">Phaeoacremonium chlamydosporum</name>
    <dbReference type="NCBI Taxonomy" id="158046"/>
    <lineage>
        <taxon>Eukaryota</taxon>
        <taxon>Fungi</taxon>
        <taxon>Dikarya</taxon>
        <taxon>Ascomycota</taxon>
        <taxon>Pezizomycotina</taxon>
        <taxon>Eurotiomycetes</taxon>
        <taxon>Chaetothyriomycetidae</taxon>
        <taxon>Phaeomoniellales</taxon>
        <taxon>Phaeomoniellaceae</taxon>
        <taxon>Phaeomoniella</taxon>
    </lineage>
</organism>
<name>A0A0G2FPP8_PHACM</name>
<reference evidence="1 2" key="1">
    <citation type="submission" date="2015-05" db="EMBL/GenBank/DDBJ databases">
        <title>Distinctive expansion of gene families associated with plant cell wall degradation and secondary metabolism in the genomes of grapevine trunk pathogens.</title>
        <authorList>
            <person name="Lawrence D.P."/>
            <person name="Travadon R."/>
            <person name="Rolshausen P.E."/>
            <person name="Baumgartner K."/>
        </authorList>
    </citation>
    <scope>NUCLEOTIDE SEQUENCE [LARGE SCALE GENOMIC DNA]</scope>
    <source>
        <strain evidence="1">UCRPC4</strain>
    </source>
</reference>
<protein>
    <recommendedName>
        <fullName evidence="3">Clr5 domain-containing protein</fullName>
    </recommendedName>
</protein>
<dbReference type="InterPro" id="IPR011990">
    <property type="entry name" value="TPR-like_helical_dom_sf"/>
</dbReference>
<proteinExistence type="predicted"/>
<dbReference type="Proteomes" id="UP000053317">
    <property type="component" value="Unassembled WGS sequence"/>
</dbReference>
<evidence type="ECO:0000313" key="2">
    <source>
        <dbReference type="Proteomes" id="UP000053317"/>
    </source>
</evidence>
<gene>
    <name evidence="1" type="ORF">UCRPC4_g06909</name>
</gene>
<keyword evidence="2" id="KW-1185">Reference proteome</keyword>
<comment type="caution">
    <text evidence="1">The sequence shown here is derived from an EMBL/GenBank/DDBJ whole genome shotgun (WGS) entry which is preliminary data.</text>
</comment>
<accession>A0A0G2FPP8</accession>